<evidence type="ECO:0000313" key="2">
    <source>
        <dbReference type="Proteomes" id="UP001597361"/>
    </source>
</evidence>
<sequence>MKKDNMNIDLALLMEENLAQVWSQRDALARMQAIENIYAVDSSLYHVGHQTTGLEAINQSVNNVLANMPKTFSFFKLKPVVINNDIGRLIWGVGPDIDSLVATGMDVAVFEDGRIKSLYVFLD</sequence>
<protein>
    <submittedName>
        <fullName evidence="1">Nuclear transport factor 2 family protein</fullName>
    </submittedName>
</protein>
<evidence type="ECO:0000313" key="1">
    <source>
        <dbReference type="EMBL" id="MFD2035377.1"/>
    </source>
</evidence>
<dbReference type="Proteomes" id="UP001597361">
    <property type="component" value="Unassembled WGS sequence"/>
</dbReference>
<proteinExistence type="predicted"/>
<dbReference type="EMBL" id="JBHUHR010000031">
    <property type="protein sequence ID" value="MFD2035377.1"/>
    <property type="molecule type" value="Genomic_DNA"/>
</dbReference>
<keyword evidence="2" id="KW-1185">Reference proteome</keyword>
<name>A0ABW4VLW8_9BACT</name>
<dbReference type="SUPFAM" id="SSF54427">
    <property type="entry name" value="NTF2-like"/>
    <property type="match status" value="1"/>
</dbReference>
<dbReference type="RefSeq" id="WP_376886333.1">
    <property type="nucleotide sequence ID" value="NZ_JBHUHR010000031.1"/>
</dbReference>
<accession>A0ABW4VLW8</accession>
<comment type="caution">
    <text evidence="1">The sequence shown here is derived from an EMBL/GenBank/DDBJ whole genome shotgun (WGS) entry which is preliminary data.</text>
</comment>
<dbReference type="InterPro" id="IPR032710">
    <property type="entry name" value="NTF2-like_dom_sf"/>
</dbReference>
<gene>
    <name evidence="1" type="ORF">ACFSKL_11270</name>
</gene>
<organism evidence="1 2">
    <name type="scientific">Belliella marina</name>
    <dbReference type="NCBI Taxonomy" id="1644146"/>
    <lineage>
        <taxon>Bacteria</taxon>
        <taxon>Pseudomonadati</taxon>
        <taxon>Bacteroidota</taxon>
        <taxon>Cytophagia</taxon>
        <taxon>Cytophagales</taxon>
        <taxon>Cyclobacteriaceae</taxon>
        <taxon>Belliella</taxon>
    </lineage>
</organism>
<reference evidence="2" key="1">
    <citation type="journal article" date="2019" name="Int. J. Syst. Evol. Microbiol.">
        <title>The Global Catalogue of Microorganisms (GCM) 10K type strain sequencing project: providing services to taxonomists for standard genome sequencing and annotation.</title>
        <authorList>
            <consortium name="The Broad Institute Genomics Platform"/>
            <consortium name="The Broad Institute Genome Sequencing Center for Infectious Disease"/>
            <person name="Wu L."/>
            <person name="Ma J."/>
        </authorList>
    </citation>
    <scope>NUCLEOTIDE SEQUENCE [LARGE SCALE GENOMIC DNA]</scope>
    <source>
        <strain evidence="2">CGMCC 1.15180</strain>
    </source>
</reference>
<dbReference type="Gene3D" id="3.10.450.50">
    <property type="match status" value="1"/>
</dbReference>